<dbReference type="GO" id="GO:0006508">
    <property type="term" value="P:proteolysis"/>
    <property type="evidence" value="ECO:0007669"/>
    <property type="project" value="UniProtKB-UniRule"/>
</dbReference>
<feature type="signal peptide" evidence="11">
    <location>
        <begin position="1"/>
        <end position="21"/>
    </location>
</feature>
<evidence type="ECO:0000313" key="14">
    <source>
        <dbReference type="Proteomes" id="UP000192333"/>
    </source>
</evidence>
<reference evidence="14" key="1">
    <citation type="submission" date="2017-04" db="EMBL/GenBank/DDBJ databases">
        <authorList>
            <person name="Varghese N."/>
            <person name="Submissions S."/>
        </authorList>
    </citation>
    <scope>NUCLEOTIDE SEQUENCE [LARGE SCALE GENOMIC DNA]</scope>
    <source>
        <strain evidence="14">DSM 16537</strain>
    </source>
</reference>
<dbReference type="SUPFAM" id="SSF69304">
    <property type="entry name" value="Tricorn protease N-terminal domain"/>
    <property type="match status" value="1"/>
</dbReference>
<evidence type="ECO:0000256" key="2">
    <source>
        <dbReference type="ARBA" id="ARBA00008524"/>
    </source>
</evidence>
<dbReference type="SUPFAM" id="SSF82171">
    <property type="entry name" value="DPP6 N-terminal domain-like"/>
    <property type="match status" value="1"/>
</dbReference>
<dbReference type="GO" id="GO:0005737">
    <property type="term" value="C:cytoplasm"/>
    <property type="evidence" value="ECO:0007669"/>
    <property type="project" value="UniProtKB-SubCell"/>
</dbReference>
<evidence type="ECO:0000256" key="7">
    <source>
        <dbReference type="PIRNR" id="PIRNR036421"/>
    </source>
</evidence>
<dbReference type="PANTHER" id="PTHR43253:SF1">
    <property type="entry name" value="TRICORN PROTEASE HOMOLOG 2-RELATED"/>
    <property type="match status" value="1"/>
</dbReference>
<evidence type="ECO:0000256" key="11">
    <source>
        <dbReference type="SAM" id="SignalP"/>
    </source>
</evidence>
<dbReference type="InterPro" id="IPR036034">
    <property type="entry name" value="PDZ_sf"/>
</dbReference>
<evidence type="ECO:0000313" key="13">
    <source>
        <dbReference type="EMBL" id="SMD44236.1"/>
    </source>
</evidence>
<comment type="function">
    <text evidence="7">Degrades oligopeptides.</text>
</comment>
<feature type="chain" id="PRO_5012551809" description="Tricorn protease homolog" evidence="11">
    <location>
        <begin position="22"/>
        <end position="1076"/>
    </location>
</feature>
<evidence type="ECO:0000256" key="8">
    <source>
        <dbReference type="PIRSR" id="PIRSR036421-1"/>
    </source>
</evidence>
<dbReference type="InterPro" id="IPR012393">
    <property type="entry name" value="Tricorn_protease"/>
</dbReference>
<comment type="subcellular location">
    <subcellularLocation>
        <location evidence="1 7">Cytoplasm</location>
    </subcellularLocation>
</comment>
<dbReference type="InterPro" id="IPR028204">
    <property type="entry name" value="Tricorn_C1"/>
</dbReference>
<dbReference type="InterPro" id="IPR029045">
    <property type="entry name" value="ClpP/crotonase-like_dom_sf"/>
</dbReference>
<dbReference type="Pfam" id="PF26550">
    <property type="entry name" value="Tricorn_2nd"/>
    <property type="match status" value="1"/>
</dbReference>
<evidence type="ECO:0000256" key="5">
    <source>
        <dbReference type="ARBA" id="ARBA00022801"/>
    </source>
</evidence>
<feature type="site" description="Transition state stabilizer; via amide nitrogen" evidence="9">
    <location>
        <position position="983"/>
    </location>
</feature>
<feature type="active site" description="Nucleophile" evidence="8">
    <location>
        <position position="982"/>
    </location>
</feature>
<dbReference type="EMBL" id="LT838813">
    <property type="protein sequence ID" value="SMD44236.1"/>
    <property type="molecule type" value="Genomic_DNA"/>
</dbReference>
<dbReference type="Pfam" id="PF14685">
    <property type="entry name" value="PDZ_Tricorn"/>
    <property type="match status" value="1"/>
</dbReference>
<feature type="active site" description="Charge relay system" evidence="8">
    <location>
        <position position="765"/>
    </location>
</feature>
<keyword evidence="4 7" id="KW-0645">Protease</keyword>
<dbReference type="Gene3D" id="2.120.10.30">
    <property type="entry name" value="TolB, C-terminal domain"/>
    <property type="match status" value="1"/>
</dbReference>
<feature type="coiled-coil region" evidence="10">
    <location>
        <begin position="565"/>
        <end position="603"/>
    </location>
</feature>
<keyword evidence="5 7" id="KW-0378">Hydrolase</keyword>
<feature type="domain" description="PDZ" evidence="12">
    <location>
        <begin position="781"/>
        <end position="854"/>
    </location>
</feature>
<sequence length="1076" mass="121015">MNKLKVFSGILMLFVFSLVSAQETPNWLRYPSISPDGSKIVFTYKGDLYSVPSSGGKATQLTFHEAHDFKPVWSKDGNKIAFASDRYGNFDVYVMSAEGGTATRLTYHSNDEMPYSFSADDQSVIFGGVRQDLAEHRQYPTGSQPELYQVPVKGGRVDQVWTIPSEYVQVSKDGKKMIYHDKKGGENEWRKRHQSGITRDIWVYDAASNSHKMITGFGGEDRNPVFAPGENDIYYLSEEKGSFNVFKTSLSNPAQTVALTNLKDFPVRFLSISNNGLMSFSYDGELYTLKEGEQPKKVAVSITTQAIANTDSYININGGVREMSISPDGKEIAFIARGEVFVTSVDGSLTKRITNTPQQESFVQFAPDGKSIVYASERDGKWQIFQSKRIREKEEPFFYASTLLKEEALVNTASDAYQPQLSPDGKKLAYIEGRKTLKVLDLASKSTVTLMTSEEIIHMRDGDQYFEWSPDSKWLLAQFRPTLANGEVVLLDASGKKAMENLTQSGYGDSRPKWVNGGKQMIWFSNRDGLKGFSTSGRSQNDVFAMFFTKEGFDKFRLSKEDYDLMKEVEKAGKKEEEKKDEKKEADKKVEDLKIDWEDLRERKAKLTIHSSILGDAVLDKDGEKIFYLASFEKGMNLWSTDLRTKETKMELKLDAGSGSLEWDKEMKNLYLLANGNISKITDKGSKREQIKIAGEMTFDSEAERKQMFEHIKIRTKGAFYTPEMHGVDWDVLSGAYEKYLPSIGNDYEFAEMVSELIGELNVSHAGARYSGSIPQADATASLGIFMDYSHKNDGIKIAEILKGGPLDKAGLSIQTGMIIEKIDGETISTDKDVAWYLNRKADKFTLLEVLDPKTNTRQQVTVKPVSLGEENQLLYKRWVKKNQEEVDKLSNGTLGYVHIPGMSDGPYRTTYEEMMGKYHDRKGVIVDTRFNGGGDLVADLAMFFTGERFITYANAEREVGYEPTFRWTKPTLAMFNEANYSDGHCFACGYTDLNIGKTVGMPTPGTCSFAGWEMLPNGSRWGMVPVSAKDKSGNWMENNETDPQFKVKNMPGKIDKGIDQQLEKAVEELMKDVGK</sequence>
<dbReference type="PIRSF" id="PIRSF036421">
    <property type="entry name" value="Tricorn_protease"/>
    <property type="match status" value="1"/>
</dbReference>
<keyword evidence="11" id="KW-0732">Signal</keyword>
<dbReference type="InterPro" id="IPR005151">
    <property type="entry name" value="Tail-specific_protease"/>
</dbReference>
<gene>
    <name evidence="13" type="ORF">SAMN00777080_2856</name>
</gene>
<dbReference type="Gene3D" id="2.120.10.60">
    <property type="entry name" value="Tricorn protease N-terminal domain"/>
    <property type="match status" value="2"/>
</dbReference>
<evidence type="ECO:0000256" key="6">
    <source>
        <dbReference type="ARBA" id="ARBA00022825"/>
    </source>
</evidence>
<dbReference type="InterPro" id="IPR011042">
    <property type="entry name" value="6-blade_b-propeller_TolB-like"/>
</dbReference>
<dbReference type="Gene3D" id="3.90.226.10">
    <property type="entry name" value="2-enoyl-CoA Hydratase, Chain A, domain 1"/>
    <property type="match status" value="1"/>
</dbReference>
<dbReference type="Proteomes" id="UP000192333">
    <property type="component" value="Chromosome I"/>
</dbReference>
<evidence type="ECO:0000256" key="1">
    <source>
        <dbReference type="ARBA" id="ARBA00004496"/>
    </source>
</evidence>
<dbReference type="InterPro" id="IPR029414">
    <property type="entry name" value="Tricorn_PDZ"/>
</dbReference>
<dbReference type="SUPFAM" id="SSF50156">
    <property type="entry name" value="PDZ domain-like"/>
    <property type="match status" value="1"/>
</dbReference>
<feature type="active site" description="Charge relay system" evidence="8">
    <location>
        <position position="1038"/>
    </location>
</feature>
<organism evidence="13 14">
    <name type="scientific">Aquiflexum balticum DSM 16537</name>
    <dbReference type="NCBI Taxonomy" id="758820"/>
    <lineage>
        <taxon>Bacteria</taxon>
        <taxon>Pseudomonadati</taxon>
        <taxon>Bacteroidota</taxon>
        <taxon>Cytophagia</taxon>
        <taxon>Cytophagales</taxon>
        <taxon>Cyclobacteriaceae</taxon>
        <taxon>Aquiflexum</taxon>
    </lineage>
</organism>
<dbReference type="InterPro" id="IPR001478">
    <property type="entry name" value="PDZ"/>
</dbReference>
<evidence type="ECO:0000256" key="9">
    <source>
        <dbReference type="PIRSR" id="PIRSR036421-3"/>
    </source>
</evidence>
<keyword evidence="3 7" id="KW-0963">Cytoplasm</keyword>
<evidence type="ECO:0000256" key="10">
    <source>
        <dbReference type="SAM" id="Coils"/>
    </source>
</evidence>
<dbReference type="Gene3D" id="2.30.42.10">
    <property type="match status" value="1"/>
</dbReference>
<dbReference type="CDD" id="cd07562">
    <property type="entry name" value="Peptidase_S41_TRI"/>
    <property type="match status" value="1"/>
</dbReference>
<name>A0A1W2H6W3_9BACT</name>
<evidence type="ECO:0000256" key="3">
    <source>
        <dbReference type="ARBA" id="ARBA00022490"/>
    </source>
</evidence>
<dbReference type="EC" id="3.4.21.-" evidence="7"/>
<dbReference type="GO" id="GO:0008236">
    <property type="term" value="F:serine-type peptidase activity"/>
    <property type="evidence" value="ECO:0007669"/>
    <property type="project" value="UniProtKB-UniRule"/>
</dbReference>
<keyword evidence="6 7" id="KW-0720">Serine protease</keyword>
<dbReference type="STRING" id="758820.SAMN00777080_2856"/>
<dbReference type="SUPFAM" id="SSF52096">
    <property type="entry name" value="ClpP/crotonase"/>
    <property type="match status" value="1"/>
</dbReference>
<dbReference type="Pfam" id="PF14684">
    <property type="entry name" value="Tricorn_C1"/>
    <property type="match status" value="1"/>
</dbReference>
<protein>
    <recommendedName>
        <fullName evidence="7">Tricorn protease homolog</fullName>
        <ecNumber evidence="7">3.4.21.-</ecNumber>
    </recommendedName>
</protein>
<dbReference type="OrthoDB" id="9815657at2"/>
<comment type="similarity">
    <text evidence="2 7">Belongs to the peptidase S41B family.</text>
</comment>
<accession>A0A1W2H6W3</accession>
<proteinExistence type="inferred from homology"/>
<dbReference type="AlphaFoldDB" id="A0A1W2H6W3"/>
<keyword evidence="14" id="KW-1185">Reference proteome</keyword>
<evidence type="ECO:0000259" key="12">
    <source>
        <dbReference type="SMART" id="SM00228"/>
    </source>
</evidence>
<dbReference type="SMART" id="SM00228">
    <property type="entry name" value="PDZ"/>
    <property type="match status" value="1"/>
</dbReference>
<dbReference type="PANTHER" id="PTHR43253">
    <property type="entry name" value="TRICORN PROTEASE HOMOLOG 2-RELATED"/>
    <property type="match status" value="1"/>
</dbReference>
<dbReference type="Gene3D" id="3.30.750.44">
    <property type="match status" value="1"/>
</dbReference>
<dbReference type="Pfam" id="PF26549">
    <property type="entry name" value="Tricorn_N"/>
    <property type="match status" value="1"/>
</dbReference>
<evidence type="ECO:0000256" key="4">
    <source>
        <dbReference type="ARBA" id="ARBA00022670"/>
    </source>
</evidence>
<keyword evidence="10" id="KW-0175">Coiled coil</keyword>
<dbReference type="Pfam" id="PF03572">
    <property type="entry name" value="Peptidase_S41"/>
    <property type="match status" value="1"/>
</dbReference>